<gene>
    <name evidence="2" type="ORF">Asulf_01781</name>
</gene>
<keyword evidence="2" id="KW-0378">Hydrolase</keyword>
<dbReference type="SUPFAM" id="SSF56281">
    <property type="entry name" value="Metallo-hydrolase/oxidoreductase"/>
    <property type="match status" value="1"/>
</dbReference>
<dbReference type="KEGG" id="ast:Asulf_01781"/>
<protein>
    <submittedName>
        <fullName evidence="2">Zn-dependent hydrolase, including glyoxylase</fullName>
    </submittedName>
</protein>
<dbReference type="Gene3D" id="3.60.15.10">
    <property type="entry name" value="Ribonuclease Z/Hydroxyacylglutathione hydrolase-like"/>
    <property type="match status" value="1"/>
</dbReference>
<dbReference type="Pfam" id="PF00753">
    <property type="entry name" value="Lactamase_B"/>
    <property type="match status" value="1"/>
</dbReference>
<reference evidence="2 3" key="1">
    <citation type="journal article" date="2013" name="Genome Announc.">
        <title>Complete Genome Sequence of the Thermophilic and Facultatively Chemolithoautotrophic Sulfate Reducer Archaeoglobus sulfaticallidus Strain PM70-1T.</title>
        <authorList>
            <person name="Stokke R."/>
            <person name="Hocking W.P."/>
            <person name="Steinsbu B.O."/>
            <person name="Steen I.H."/>
        </authorList>
    </citation>
    <scope>NUCLEOTIDE SEQUENCE [LARGE SCALE GENOMIC DNA]</scope>
    <source>
        <strain evidence="2">PM70-1</strain>
    </source>
</reference>
<dbReference type="HOGENOM" id="CLU_061385_0_0_2"/>
<evidence type="ECO:0000259" key="1">
    <source>
        <dbReference type="SMART" id="SM00849"/>
    </source>
</evidence>
<dbReference type="PANTHER" id="PTHR42951:SF4">
    <property type="entry name" value="ACYL-COENZYME A THIOESTERASE MBLAC2"/>
    <property type="match status" value="1"/>
</dbReference>
<dbReference type="eggNOG" id="arCOG00505">
    <property type="taxonomic scope" value="Archaea"/>
</dbReference>
<name>N0BHF6_9EURY</name>
<evidence type="ECO:0000313" key="3">
    <source>
        <dbReference type="Proteomes" id="UP000013307"/>
    </source>
</evidence>
<feature type="domain" description="Metallo-beta-lactamase" evidence="1">
    <location>
        <begin position="46"/>
        <end position="238"/>
    </location>
</feature>
<accession>N0BHF6</accession>
<organism evidence="2 3">
    <name type="scientific">Archaeoglobus sulfaticallidus PM70-1</name>
    <dbReference type="NCBI Taxonomy" id="387631"/>
    <lineage>
        <taxon>Archaea</taxon>
        <taxon>Methanobacteriati</taxon>
        <taxon>Methanobacteriota</taxon>
        <taxon>Archaeoglobi</taxon>
        <taxon>Archaeoglobales</taxon>
        <taxon>Archaeoglobaceae</taxon>
        <taxon>Archaeoglobus</taxon>
    </lineage>
</organism>
<dbReference type="CDD" id="cd07726">
    <property type="entry name" value="ST1585-like_MBL-fold"/>
    <property type="match status" value="1"/>
</dbReference>
<dbReference type="GO" id="GO:0016787">
    <property type="term" value="F:hydrolase activity"/>
    <property type="evidence" value="ECO:0007669"/>
    <property type="project" value="UniProtKB-KW"/>
</dbReference>
<dbReference type="EMBL" id="CP005290">
    <property type="protein sequence ID" value="AGK61752.1"/>
    <property type="molecule type" value="Genomic_DNA"/>
</dbReference>
<dbReference type="AlphaFoldDB" id="N0BHF6"/>
<dbReference type="PANTHER" id="PTHR42951">
    <property type="entry name" value="METALLO-BETA-LACTAMASE DOMAIN-CONTAINING"/>
    <property type="match status" value="1"/>
</dbReference>
<proteinExistence type="predicted"/>
<dbReference type="InterPro" id="IPR036866">
    <property type="entry name" value="RibonucZ/Hydroxyglut_hydro"/>
</dbReference>
<dbReference type="InterPro" id="IPR050855">
    <property type="entry name" value="NDM-1-like"/>
</dbReference>
<dbReference type="Proteomes" id="UP000013307">
    <property type="component" value="Chromosome"/>
</dbReference>
<dbReference type="SMART" id="SM00849">
    <property type="entry name" value="Lactamase_B"/>
    <property type="match status" value="1"/>
</dbReference>
<keyword evidence="3" id="KW-1185">Reference proteome</keyword>
<dbReference type="InterPro" id="IPR037482">
    <property type="entry name" value="ST1585_MBL-fold"/>
</dbReference>
<evidence type="ECO:0000313" key="2">
    <source>
        <dbReference type="EMBL" id="AGK61752.1"/>
    </source>
</evidence>
<dbReference type="InterPro" id="IPR001279">
    <property type="entry name" value="Metallo-B-lactamas"/>
</dbReference>
<sequence length="329" mass="37836">MGTSRAEPAKKVLILSDKGIIMKILEVSDELYLIDLPHERKGFRKFISTWVFKSNKKAFLVDVGTTKTVKLLVEALKYLGVEDVEFILLTHIHIDHAGGLGSFLEYYPNAKVVVHDKGKKHLINPERLWEGSLKVLGDIARMYGGIKPVPEKNIYEGDVEFEGTEVEVIATPGHAPHHNCYIYDRYIFVGEAIGVHHYLKTWDFYLRPATPPKFVYEVARESIEKIHDSGNFTACFGHFGYEEDSRKMAELAMDQMDLWVEVVQEIACKKGYRDEKEIIELSREELTKKDNLFSKISYLDEDIMDREDYFVNNTLSGIVGYVKERFCPD</sequence>